<evidence type="ECO:0000256" key="1">
    <source>
        <dbReference type="SAM" id="MobiDB-lite"/>
    </source>
</evidence>
<accession>A0A813Z105</accession>
<name>A0A813Z105_ADIRI</name>
<feature type="region of interest" description="Disordered" evidence="1">
    <location>
        <begin position="191"/>
        <end position="213"/>
    </location>
</feature>
<gene>
    <name evidence="4" type="ORF">EDS130_LOCUS23440</name>
    <name evidence="3" type="ORF">XAT740_LOCUS7601</name>
</gene>
<dbReference type="InterPro" id="IPR036779">
    <property type="entry name" value="LysM_dom_sf"/>
</dbReference>
<reference evidence="3" key="1">
    <citation type="submission" date="2021-02" db="EMBL/GenBank/DDBJ databases">
        <authorList>
            <person name="Nowell W R."/>
        </authorList>
    </citation>
    <scope>NUCLEOTIDE SEQUENCE</scope>
</reference>
<feature type="region of interest" description="Disordered" evidence="1">
    <location>
        <begin position="1"/>
        <end position="24"/>
    </location>
</feature>
<comment type="caution">
    <text evidence="3">The sequence shown here is derived from an EMBL/GenBank/DDBJ whole genome shotgun (WGS) entry which is preliminary data.</text>
</comment>
<sequence>MDSTEKRALSEAIPSTKRSGGGYGSLAKSQLQPTFYICHPVEVDDTLQRLALKYSGNIQEIKRINRLWSDAELSLLEDVYIPVNSSQLSTLRALNPNLEIVQNISQTTNRARRLSGNANISDDSTSSIRTSDSNTSIPTITTTSYQDFFSKIDEQLSTYKKTLQINDTRSRQLSTQILNDDKHSSAVSRSIVQHNDRHKSNHNATDNHVSNENQREKYISAALERIQREQDDFDGL</sequence>
<dbReference type="Pfam" id="PF01476">
    <property type="entry name" value="LysM"/>
    <property type="match status" value="1"/>
</dbReference>
<dbReference type="OrthoDB" id="2107166at2759"/>
<dbReference type="AlphaFoldDB" id="A0A813Z105"/>
<dbReference type="PANTHER" id="PTHR20932">
    <property type="entry name" value="LYSM AND PUTATIVE PEPTIDOGLYCAN-BINDING DOMAIN-CONTAINING PROTEIN"/>
    <property type="match status" value="1"/>
</dbReference>
<dbReference type="Gene3D" id="3.10.350.10">
    <property type="entry name" value="LysM domain"/>
    <property type="match status" value="1"/>
</dbReference>
<evidence type="ECO:0000313" key="5">
    <source>
        <dbReference type="Proteomes" id="UP000663828"/>
    </source>
</evidence>
<dbReference type="Proteomes" id="UP000663852">
    <property type="component" value="Unassembled WGS sequence"/>
</dbReference>
<dbReference type="EMBL" id="CAJNOJ010000128">
    <property type="protein sequence ID" value="CAF1166397.1"/>
    <property type="molecule type" value="Genomic_DNA"/>
</dbReference>
<dbReference type="InterPro" id="IPR045030">
    <property type="entry name" value="LYSM1-4"/>
</dbReference>
<evidence type="ECO:0000313" key="4">
    <source>
        <dbReference type="EMBL" id="CAF1166397.1"/>
    </source>
</evidence>
<dbReference type="EMBL" id="CAJNOR010000367">
    <property type="protein sequence ID" value="CAF0892780.1"/>
    <property type="molecule type" value="Genomic_DNA"/>
</dbReference>
<proteinExistence type="predicted"/>
<dbReference type="Proteomes" id="UP000663828">
    <property type="component" value="Unassembled WGS sequence"/>
</dbReference>
<feature type="compositionally biased region" description="Polar residues" evidence="1">
    <location>
        <begin position="202"/>
        <end position="212"/>
    </location>
</feature>
<feature type="region of interest" description="Disordered" evidence="1">
    <location>
        <begin position="115"/>
        <end position="137"/>
    </location>
</feature>
<dbReference type="InterPro" id="IPR018392">
    <property type="entry name" value="LysM"/>
</dbReference>
<feature type="compositionally biased region" description="Low complexity" evidence="1">
    <location>
        <begin position="119"/>
        <end position="137"/>
    </location>
</feature>
<organism evidence="3 5">
    <name type="scientific">Adineta ricciae</name>
    <name type="common">Rotifer</name>
    <dbReference type="NCBI Taxonomy" id="249248"/>
    <lineage>
        <taxon>Eukaryota</taxon>
        <taxon>Metazoa</taxon>
        <taxon>Spiralia</taxon>
        <taxon>Gnathifera</taxon>
        <taxon>Rotifera</taxon>
        <taxon>Eurotatoria</taxon>
        <taxon>Bdelloidea</taxon>
        <taxon>Adinetida</taxon>
        <taxon>Adinetidae</taxon>
        <taxon>Adineta</taxon>
    </lineage>
</organism>
<evidence type="ECO:0000313" key="3">
    <source>
        <dbReference type="EMBL" id="CAF0892780.1"/>
    </source>
</evidence>
<dbReference type="PANTHER" id="PTHR20932:SF8">
    <property type="entry name" value="LD22649P"/>
    <property type="match status" value="1"/>
</dbReference>
<evidence type="ECO:0000259" key="2">
    <source>
        <dbReference type="Pfam" id="PF01476"/>
    </source>
</evidence>
<protein>
    <recommendedName>
        <fullName evidence="2">LysM domain-containing protein</fullName>
    </recommendedName>
</protein>
<feature type="domain" description="LysM" evidence="2">
    <location>
        <begin position="41"/>
        <end position="73"/>
    </location>
</feature>
<keyword evidence="5" id="KW-1185">Reference proteome</keyword>